<protein>
    <submittedName>
        <fullName evidence="1">Uncharacterized protein</fullName>
    </submittedName>
</protein>
<gene>
    <name evidence="1" type="ORF">QVD17_17730</name>
</gene>
<dbReference type="EMBL" id="JAUHHV010000004">
    <property type="protein sequence ID" value="KAK1428890.1"/>
    <property type="molecule type" value="Genomic_DNA"/>
</dbReference>
<sequence>MPVEPGTCSIQPVFSHTFILPISNLLINCFISYFHHILCFLIFMSSVFPPISTHLRSAIPTHFCSIITNPNRFHTPKSSTH</sequence>
<evidence type="ECO:0000313" key="2">
    <source>
        <dbReference type="Proteomes" id="UP001229421"/>
    </source>
</evidence>
<keyword evidence="2" id="KW-1185">Reference proteome</keyword>
<dbReference type="Proteomes" id="UP001229421">
    <property type="component" value="Unassembled WGS sequence"/>
</dbReference>
<proteinExistence type="predicted"/>
<dbReference type="AlphaFoldDB" id="A0AAD8L009"/>
<comment type="caution">
    <text evidence="1">The sequence shown here is derived from an EMBL/GenBank/DDBJ whole genome shotgun (WGS) entry which is preliminary data.</text>
</comment>
<evidence type="ECO:0000313" key="1">
    <source>
        <dbReference type="EMBL" id="KAK1428890.1"/>
    </source>
</evidence>
<name>A0AAD8L009_TARER</name>
<organism evidence="1 2">
    <name type="scientific">Tagetes erecta</name>
    <name type="common">African marigold</name>
    <dbReference type="NCBI Taxonomy" id="13708"/>
    <lineage>
        <taxon>Eukaryota</taxon>
        <taxon>Viridiplantae</taxon>
        <taxon>Streptophyta</taxon>
        <taxon>Embryophyta</taxon>
        <taxon>Tracheophyta</taxon>
        <taxon>Spermatophyta</taxon>
        <taxon>Magnoliopsida</taxon>
        <taxon>eudicotyledons</taxon>
        <taxon>Gunneridae</taxon>
        <taxon>Pentapetalae</taxon>
        <taxon>asterids</taxon>
        <taxon>campanulids</taxon>
        <taxon>Asterales</taxon>
        <taxon>Asteraceae</taxon>
        <taxon>Asteroideae</taxon>
        <taxon>Heliantheae alliance</taxon>
        <taxon>Tageteae</taxon>
        <taxon>Tagetes</taxon>
    </lineage>
</organism>
<reference evidence="1" key="1">
    <citation type="journal article" date="2023" name="bioRxiv">
        <title>Improved chromosome-level genome assembly for marigold (Tagetes erecta).</title>
        <authorList>
            <person name="Jiang F."/>
            <person name="Yuan L."/>
            <person name="Wang S."/>
            <person name="Wang H."/>
            <person name="Xu D."/>
            <person name="Wang A."/>
            <person name="Fan W."/>
        </authorList>
    </citation>
    <scope>NUCLEOTIDE SEQUENCE</scope>
    <source>
        <strain evidence="1">WSJ</strain>
        <tissue evidence="1">Leaf</tissue>
    </source>
</reference>
<accession>A0AAD8L009</accession>